<protein>
    <submittedName>
        <fullName evidence="1">Uncharacterized protein</fullName>
    </submittedName>
</protein>
<comment type="caution">
    <text evidence="1">The sequence shown here is derived from an EMBL/GenBank/DDBJ whole genome shotgun (WGS) entry which is preliminary data.</text>
</comment>
<accession>A0ACC4E2P0</accession>
<keyword evidence="2" id="KW-1185">Reference proteome</keyword>
<evidence type="ECO:0000313" key="1">
    <source>
        <dbReference type="EMBL" id="KAL3962899.1"/>
    </source>
</evidence>
<evidence type="ECO:0000313" key="2">
    <source>
        <dbReference type="Proteomes" id="UP001638806"/>
    </source>
</evidence>
<organism evidence="1 2">
    <name type="scientific">Purpureocillium lilacinum</name>
    <name type="common">Paecilomyces lilacinus</name>
    <dbReference type="NCBI Taxonomy" id="33203"/>
    <lineage>
        <taxon>Eukaryota</taxon>
        <taxon>Fungi</taxon>
        <taxon>Dikarya</taxon>
        <taxon>Ascomycota</taxon>
        <taxon>Pezizomycotina</taxon>
        <taxon>Sordariomycetes</taxon>
        <taxon>Hypocreomycetidae</taxon>
        <taxon>Hypocreales</taxon>
        <taxon>Ophiocordycipitaceae</taxon>
        <taxon>Purpureocillium</taxon>
    </lineage>
</organism>
<dbReference type="Proteomes" id="UP001638806">
    <property type="component" value="Unassembled WGS sequence"/>
</dbReference>
<gene>
    <name evidence="1" type="ORF">ACCO45_004422</name>
</gene>
<proteinExistence type="predicted"/>
<sequence>MPRAPEPAPVASLPTSSLADDEQISLGILVLSLLQVWLNWGFPRPWCGEPAHDDVRRARDRAAPQVSPTRRLRPSSSWRSSNCPVVQGAEPCTDGLEAGTNAAAGRSPAVEQRRRQ</sequence>
<dbReference type="EMBL" id="JBGNUJ010000003">
    <property type="protein sequence ID" value="KAL3962899.1"/>
    <property type="molecule type" value="Genomic_DNA"/>
</dbReference>
<reference evidence="1" key="1">
    <citation type="submission" date="2024-12" db="EMBL/GenBank/DDBJ databases">
        <title>Comparative genomics and development of molecular markers within Purpureocillium lilacinum and among Purpureocillium species.</title>
        <authorList>
            <person name="Yeh Z.-Y."/>
            <person name="Ni N.-T."/>
            <person name="Lo P.-H."/>
            <person name="Mushyakhwo K."/>
            <person name="Lin C.-F."/>
            <person name="Nai Y.-S."/>
        </authorList>
    </citation>
    <scope>NUCLEOTIDE SEQUENCE</scope>
    <source>
        <strain evidence="1">NCHU-NPUST-175</strain>
    </source>
</reference>
<name>A0ACC4E2P0_PURLI</name>